<feature type="region of interest" description="Disordered" evidence="1">
    <location>
        <begin position="170"/>
        <end position="251"/>
    </location>
</feature>
<evidence type="ECO:0000313" key="3">
    <source>
        <dbReference type="Proteomes" id="UP000180166"/>
    </source>
</evidence>
<feature type="region of interest" description="Disordered" evidence="1">
    <location>
        <begin position="20"/>
        <end position="54"/>
    </location>
</feature>
<feature type="compositionally biased region" description="Basic and acidic residues" evidence="1">
    <location>
        <begin position="99"/>
        <end position="108"/>
    </location>
</feature>
<dbReference type="EMBL" id="CP017839">
    <property type="protein sequence ID" value="APA98484.1"/>
    <property type="molecule type" value="Genomic_DNA"/>
</dbReference>
<feature type="compositionally biased region" description="Basic residues" evidence="1">
    <location>
        <begin position="219"/>
        <end position="247"/>
    </location>
</feature>
<feature type="compositionally biased region" description="Basic and acidic residues" evidence="1">
    <location>
        <begin position="189"/>
        <end position="205"/>
    </location>
</feature>
<evidence type="ECO:0000256" key="1">
    <source>
        <dbReference type="SAM" id="MobiDB-lite"/>
    </source>
</evidence>
<dbReference type="Proteomes" id="UP000180166">
    <property type="component" value="Chromosome"/>
</dbReference>
<sequence length="353" mass="39628">MGVGVVDPAIQLAGGDGLGCALHARQRPQPEPHQPGRAARQHQNQPGPGHHLDGAQLTLGRVEAVQRHHDRRGSALRLSTVRGLHDSPDPPPRVTADLTHLEDPAAPRRDRRAVHGGQLQGRGPDPDPPDLRATGIEEQDLERGRHPRDLGGRLRRRRWMIRRRDIGGRPVQLRIDPRQLGPRQQRGTQHAEAREPDARNRDHGHQQPGPQRPPPQPRKPPRHLAFRRRGQRPIVHTRHLNTAHRHFRGPDAGRARARLEFRASFPITDHPSQRRAHINAADDKQPTSGQLENPARPNPTTLRSPIHRRPDRDRRRSDVRGHRGCGGGVPGIASGFPGWGHVHPRRGGQDRWK</sequence>
<feature type="region of interest" description="Disordered" evidence="1">
    <location>
        <begin position="282"/>
        <end position="353"/>
    </location>
</feature>
<protein>
    <submittedName>
        <fullName evidence="2">Uncharacterized protein</fullName>
    </submittedName>
</protein>
<dbReference type="KEGG" id="nsr:NS506_04436"/>
<name>A0ABC8AWD6_9NOCA</name>
<organism evidence="2 3">
    <name type="scientific">Nocardia seriolae</name>
    <dbReference type="NCBI Taxonomy" id="37332"/>
    <lineage>
        <taxon>Bacteria</taxon>
        <taxon>Bacillati</taxon>
        <taxon>Actinomycetota</taxon>
        <taxon>Actinomycetes</taxon>
        <taxon>Mycobacteriales</taxon>
        <taxon>Nocardiaceae</taxon>
        <taxon>Nocardia</taxon>
    </lineage>
</organism>
<reference evidence="2 3" key="1">
    <citation type="submission" date="2016-10" db="EMBL/GenBank/DDBJ databases">
        <title>Genome sequence of Nocardia seriolae strain EM150506, isolated from Anguila japonica.</title>
        <authorList>
            <person name="Han H.-J."/>
        </authorList>
    </citation>
    <scope>NUCLEOTIDE SEQUENCE [LARGE SCALE GENOMIC DNA]</scope>
    <source>
        <strain evidence="2 3">EM150506</strain>
    </source>
</reference>
<evidence type="ECO:0000313" key="2">
    <source>
        <dbReference type="EMBL" id="APA98484.1"/>
    </source>
</evidence>
<gene>
    <name evidence="2" type="ORF">NS506_04436</name>
</gene>
<dbReference type="AlphaFoldDB" id="A0ABC8AWD6"/>
<accession>A0ABC8AWD6</accession>
<feature type="compositionally biased region" description="Basic and acidic residues" evidence="1">
    <location>
        <begin position="308"/>
        <end position="321"/>
    </location>
</feature>
<proteinExistence type="predicted"/>
<feature type="region of interest" description="Disordered" evidence="1">
    <location>
        <begin position="66"/>
        <end position="149"/>
    </location>
</feature>